<dbReference type="AlphaFoldDB" id="A0AAD6NG89"/>
<evidence type="ECO:0000313" key="3">
    <source>
        <dbReference type="Proteomes" id="UP001221413"/>
    </source>
</evidence>
<dbReference type="EMBL" id="JAQGDS010000011">
    <property type="protein sequence ID" value="KAJ6257064.1"/>
    <property type="molecule type" value="Genomic_DNA"/>
</dbReference>
<protein>
    <submittedName>
        <fullName evidence="2">Uncharacterized protein</fullName>
    </submittedName>
</protein>
<dbReference type="Proteomes" id="UP001221413">
    <property type="component" value="Unassembled WGS sequence"/>
</dbReference>
<reference evidence="2" key="1">
    <citation type="submission" date="2023-01" db="EMBL/GenBank/DDBJ databases">
        <title>The chitinases involved in constricting ring structure development in the nematode-trapping fungus Drechslerella dactyloides.</title>
        <authorList>
            <person name="Wang R."/>
            <person name="Zhang L."/>
            <person name="Tang P."/>
            <person name="Li S."/>
            <person name="Liang L."/>
        </authorList>
    </citation>
    <scope>NUCLEOTIDE SEQUENCE</scope>
    <source>
        <strain evidence="2">YMF1.00031</strain>
    </source>
</reference>
<feature type="region of interest" description="Disordered" evidence="1">
    <location>
        <begin position="52"/>
        <end position="106"/>
    </location>
</feature>
<evidence type="ECO:0000313" key="2">
    <source>
        <dbReference type="EMBL" id="KAJ6257064.1"/>
    </source>
</evidence>
<keyword evidence="3" id="KW-1185">Reference proteome</keyword>
<name>A0AAD6NG89_DREDA</name>
<feature type="region of interest" description="Disordered" evidence="1">
    <location>
        <begin position="1"/>
        <end position="33"/>
    </location>
</feature>
<comment type="caution">
    <text evidence="2">The sequence shown here is derived from an EMBL/GenBank/DDBJ whole genome shotgun (WGS) entry which is preliminary data.</text>
</comment>
<gene>
    <name evidence="2" type="ORF">Dda_7948</name>
</gene>
<accession>A0AAD6NG89</accession>
<sequence length="106" mass="11645">MKRWRRRAKGGAVASGRREAEAEAEEGEGERLAPRGLEELAAGCWRLAQRRTGEKRNCTRRSGQRSPASRESALSGKWHSQSHEGRSNVEPAAVSDEVQSEASVVC</sequence>
<evidence type="ECO:0000256" key="1">
    <source>
        <dbReference type="SAM" id="MobiDB-lite"/>
    </source>
</evidence>
<proteinExistence type="predicted"/>
<organism evidence="2 3">
    <name type="scientific">Drechslerella dactyloides</name>
    <name type="common">Nematode-trapping fungus</name>
    <name type="synonym">Arthrobotrys dactyloides</name>
    <dbReference type="NCBI Taxonomy" id="74499"/>
    <lineage>
        <taxon>Eukaryota</taxon>
        <taxon>Fungi</taxon>
        <taxon>Dikarya</taxon>
        <taxon>Ascomycota</taxon>
        <taxon>Pezizomycotina</taxon>
        <taxon>Orbiliomycetes</taxon>
        <taxon>Orbiliales</taxon>
        <taxon>Orbiliaceae</taxon>
        <taxon>Drechslerella</taxon>
    </lineage>
</organism>